<dbReference type="InterPro" id="IPR059206">
    <property type="entry name" value="Sll1717-like"/>
</dbReference>
<reference evidence="1 2" key="1">
    <citation type="submission" date="2014-02" db="EMBL/GenBank/DDBJ databases">
        <title>Expanding our view of genomic diversity in Candidatus Accumulibacter clades.</title>
        <authorList>
            <person name="Skennerton C.T."/>
            <person name="Barr J.J."/>
            <person name="Slater F.R."/>
            <person name="Bond P.L."/>
            <person name="Tyson G.W."/>
        </authorList>
    </citation>
    <scope>NUCLEOTIDE SEQUENCE [LARGE SCALE GENOMIC DNA]</scope>
    <source>
        <strain evidence="2">BA-91</strain>
    </source>
</reference>
<accession>A0A080M040</accession>
<protein>
    <recommendedName>
        <fullName evidence="3">FunZ protein</fullName>
    </recommendedName>
</protein>
<sequence>MKPIKYLELGYADAENYKRRENKDLLNRVFIRDTHLDELCQPNVSFLIGEKGTGKTAYSIYLSNNNFKNTSASIRYVRETEYQKFISLKREKHLTLSDFSSIWKVIMYLLMAKQVQDKEGVISQLFNYTKFAALNAAIDEYYLSAFSPEIIQALSFVQESKLAAELLHKHAALKSEDKNSIAFSESRFQINLFYIQKQFEEAFSQIRLAQNHVLFIDGIDIRPSSIPYEEYLECIKGLSNAIWEMNNDFFPSIKGGKGRMRVVLLIRPDIFESIGLQNQNTKIRDNSVFLDWRTEYNAHRSSQLFEVVDHMLGMQQDPPSKKGEAWDNYFQWNSPNVYEQYSTPTSFINFLRWSYYRPRDILTMLGLLKSNTNGDQAKASFSLNDFENPHFQREYSNYLLGEVKDHLSFYYGADHYEIFLKFFEFLAGKDSFSYDFYISAFNKLQEHIKSISANSPRFMATPNDFLQFLFDLNVICYIEQTEDNKPFIHWCFRDRSYANISPKVKTAVEYQVFYGLAKALNVGKEFKKKRV</sequence>
<proteinExistence type="predicted"/>
<evidence type="ECO:0000313" key="2">
    <source>
        <dbReference type="Proteomes" id="UP000020077"/>
    </source>
</evidence>
<dbReference type="EMBL" id="JDVG02000027">
    <property type="protein sequence ID" value="KFB74491.1"/>
    <property type="molecule type" value="Genomic_DNA"/>
</dbReference>
<dbReference type="AlphaFoldDB" id="A0A080M040"/>
<evidence type="ECO:0000313" key="1">
    <source>
        <dbReference type="EMBL" id="KFB74491.1"/>
    </source>
</evidence>
<evidence type="ECO:0008006" key="3">
    <source>
        <dbReference type="Google" id="ProtNLM"/>
    </source>
</evidence>
<name>A0A080M040_9PROT</name>
<dbReference type="Proteomes" id="UP000020077">
    <property type="component" value="Unassembled WGS sequence"/>
</dbReference>
<gene>
    <name evidence="1" type="ORF">AW09_000202</name>
</gene>
<organism evidence="1 2">
    <name type="scientific">Candidatus Accumulibacter phosphatis</name>
    <dbReference type="NCBI Taxonomy" id="327160"/>
    <lineage>
        <taxon>Bacteria</taxon>
        <taxon>Pseudomonadati</taxon>
        <taxon>Pseudomonadota</taxon>
        <taxon>Betaproteobacteria</taxon>
        <taxon>Candidatus Accumulibacter</taxon>
    </lineage>
</organism>
<dbReference type="NCBIfam" id="NF047389">
    <property type="entry name" value="ATPase_Sll1717"/>
    <property type="match status" value="1"/>
</dbReference>
<comment type="caution">
    <text evidence="1">The sequence shown here is derived from an EMBL/GenBank/DDBJ whole genome shotgun (WGS) entry which is preliminary data.</text>
</comment>